<accession>A0AA39WSV0</accession>
<dbReference type="Proteomes" id="UP001175000">
    <property type="component" value="Unassembled WGS sequence"/>
</dbReference>
<gene>
    <name evidence="1" type="ORF">B0T14DRAFT_587877</name>
</gene>
<evidence type="ECO:0000313" key="1">
    <source>
        <dbReference type="EMBL" id="KAK0620964.1"/>
    </source>
</evidence>
<evidence type="ECO:0000313" key="2">
    <source>
        <dbReference type="Proteomes" id="UP001175000"/>
    </source>
</evidence>
<dbReference type="AlphaFoldDB" id="A0AA39WSV0"/>
<dbReference type="EMBL" id="JAULSU010000004">
    <property type="protein sequence ID" value="KAK0620964.1"/>
    <property type="molecule type" value="Genomic_DNA"/>
</dbReference>
<proteinExistence type="predicted"/>
<keyword evidence="2" id="KW-1185">Reference proteome</keyword>
<feature type="non-terminal residue" evidence="1">
    <location>
        <position position="1"/>
    </location>
</feature>
<name>A0AA39WSV0_9PEZI</name>
<protein>
    <submittedName>
        <fullName evidence="1">Uncharacterized protein</fullName>
    </submittedName>
</protein>
<comment type="caution">
    <text evidence="1">The sequence shown here is derived from an EMBL/GenBank/DDBJ whole genome shotgun (WGS) entry which is preliminary data.</text>
</comment>
<organism evidence="1 2">
    <name type="scientific">Immersiella caudata</name>
    <dbReference type="NCBI Taxonomy" id="314043"/>
    <lineage>
        <taxon>Eukaryota</taxon>
        <taxon>Fungi</taxon>
        <taxon>Dikarya</taxon>
        <taxon>Ascomycota</taxon>
        <taxon>Pezizomycotina</taxon>
        <taxon>Sordariomycetes</taxon>
        <taxon>Sordariomycetidae</taxon>
        <taxon>Sordariales</taxon>
        <taxon>Lasiosphaeriaceae</taxon>
        <taxon>Immersiella</taxon>
    </lineage>
</organism>
<reference evidence="1" key="1">
    <citation type="submission" date="2023-06" db="EMBL/GenBank/DDBJ databases">
        <title>Genome-scale phylogeny and comparative genomics of the fungal order Sordariales.</title>
        <authorList>
            <consortium name="Lawrence Berkeley National Laboratory"/>
            <person name="Hensen N."/>
            <person name="Bonometti L."/>
            <person name="Westerberg I."/>
            <person name="Brannstrom I.O."/>
            <person name="Guillou S."/>
            <person name="Cros-Aarteil S."/>
            <person name="Calhoun S."/>
            <person name="Haridas S."/>
            <person name="Kuo A."/>
            <person name="Mondo S."/>
            <person name="Pangilinan J."/>
            <person name="Riley R."/>
            <person name="Labutti K."/>
            <person name="Andreopoulos B."/>
            <person name="Lipzen A."/>
            <person name="Chen C."/>
            <person name="Yanf M."/>
            <person name="Daum C."/>
            <person name="Ng V."/>
            <person name="Clum A."/>
            <person name="Steindorff A."/>
            <person name="Ohm R."/>
            <person name="Martin F."/>
            <person name="Silar P."/>
            <person name="Natvig D."/>
            <person name="Lalanne C."/>
            <person name="Gautier V."/>
            <person name="Ament-Velasquez S.L."/>
            <person name="Kruys A."/>
            <person name="Hutchinson M.I."/>
            <person name="Powell A.J."/>
            <person name="Barry K."/>
            <person name="Miller A.N."/>
            <person name="Grigoriev I.V."/>
            <person name="Debuchy R."/>
            <person name="Gladieux P."/>
            <person name="Thoren M.H."/>
            <person name="Johannesson H."/>
        </authorList>
    </citation>
    <scope>NUCLEOTIDE SEQUENCE</scope>
    <source>
        <strain evidence="1">CBS 606.72</strain>
    </source>
</reference>
<sequence>QANTYDHTHWKTRDPVRSPIDKPVRAGLVVGSVTTSESPVLYVFLPHFQPLSLLPALCRFSLCTDRSMCTCHPRYLVSRIILSHLIGVTRLRQDAAVKITMFGAAGASLGWLAVRGG</sequence>